<protein>
    <submittedName>
        <fullName evidence="1">Uncharacterized protein</fullName>
    </submittedName>
</protein>
<dbReference type="Proteomes" id="UP001154078">
    <property type="component" value="Chromosome 7"/>
</dbReference>
<accession>A0A9P0BER8</accession>
<evidence type="ECO:0000313" key="2">
    <source>
        <dbReference type="Proteomes" id="UP001154078"/>
    </source>
</evidence>
<name>A0A9P0BER8_BRAAE</name>
<reference evidence="1" key="1">
    <citation type="submission" date="2021-12" db="EMBL/GenBank/DDBJ databases">
        <authorList>
            <person name="King R."/>
        </authorList>
    </citation>
    <scope>NUCLEOTIDE SEQUENCE</scope>
</reference>
<keyword evidence="2" id="KW-1185">Reference proteome</keyword>
<sequence>MRGKIVALIKEAIEADNKKRSSKEPISFHQEIQLDTFDTSELSSCLDQWSTKHKKNKKKSEKVEKPQDIKIEVFDKGSAALVTSEVSNKEKWGSDEEEEEPEVKIIETPVETMTIDSDGSEEDAVVVLNADQKTNKKKKIRK</sequence>
<dbReference type="AlphaFoldDB" id="A0A9P0BER8"/>
<evidence type="ECO:0000313" key="1">
    <source>
        <dbReference type="EMBL" id="CAH0561455.1"/>
    </source>
</evidence>
<organism evidence="1 2">
    <name type="scientific">Brassicogethes aeneus</name>
    <name type="common">Rape pollen beetle</name>
    <name type="synonym">Meligethes aeneus</name>
    <dbReference type="NCBI Taxonomy" id="1431903"/>
    <lineage>
        <taxon>Eukaryota</taxon>
        <taxon>Metazoa</taxon>
        <taxon>Ecdysozoa</taxon>
        <taxon>Arthropoda</taxon>
        <taxon>Hexapoda</taxon>
        <taxon>Insecta</taxon>
        <taxon>Pterygota</taxon>
        <taxon>Neoptera</taxon>
        <taxon>Endopterygota</taxon>
        <taxon>Coleoptera</taxon>
        <taxon>Polyphaga</taxon>
        <taxon>Cucujiformia</taxon>
        <taxon>Nitidulidae</taxon>
        <taxon>Meligethinae</taxon>
        <taxon>Brassicogethes</taxon>
    </lineage>
</organism>
<proteinExistence type="predicted"/>
<dbReference type="EMBL" id="OV121138">
    <property type="protein sequence ID" value="CAH0561455.1"/>
    <property type="molecule type" value="Genomic_DNA"/>
</dbReference>
<gene>
    <name evidence="1" type="ORF">MELIAE_LOCUS10983</name>
</gene>
<dbReference type="OrthoDB" id="10264038at2759"/>